<reference evidence="6" key="1">
    <citation type="submission" date="2021-06" db="EMBL/GenBank/DDBJ databases">
        <authorList>
            <person name="Criscuolo A."/>
        </authorList>
    </citation>
    <scope>NUCLEOTIDE SEQUENCE</scope>
    <source>
        <strain evidence="6">CIP111803</strain>
    </source>
</reference>
<organism evidence="6 7">
    <name type="scientific">Leucobacter soli</name>
    <dbReference type="NCBI Taxonomy" id="2812850"/>
    <lineage>
        <taxon>Bacteria</taxon>
        <taxon>Bacillati</taxon>
        <taxon>Actinomycetota</taxon>
        <taxon>Actinomycetes</taxon>
        <taxon>Micrococcales</taxon>
        <taxon>Microbacteriaceae</taxon>
        <taxon>Leucobacter</taxon>
    </lineage>
</organism>
<dbReference type="GO" id="GO:0003700">
    <property type="term" value="F:DNA-binding transcription factor activity"/>
    <property type="evidence" value="ECO:0007669"/>
    <property type="project" value="InterPro"/>
</dbReference>
<dbReference type="RefSeq" id="WP_236022043.1">
    <property type="nucleotide sequence ID" value="NZ_CAJVAP010000016.1"/>
</dbReference>
<comment type="similarity">
    <text evidence="1">Belongs to the LysR transcriptional regulatory family.</text>
</comment>
<dbReference type="EMBL" id="CAJVAP010000016">
    <property type="protein sequence ID" value="CAG7612631.1"/>
    <property type="molecule type" value="Genomic_DNA"/>
</dbReference>
<evidence type="ECO:0000259" key="5">
    <source>
        <dbReference type="PROSITE" id="PS50931"/>
    </source>
</evidence>
<dbReference type="InterPro" id="IPR000847">
    <property type="entry name" value="LysR_HTH_N"/>
</dbReference>
<keyword evidence="3" id="KW-0238">DNA-binding</keyword>
<dbReference type="PANTHER" id="PTHR30346">
    <property type="entry name" value="TRANSCRIPTIONAL DUAL REGULATOR HCAR-RELATED"/>
    <property type="match status" value="1"/>
</dbReference>
<dbReference type="GO" id="GO:0003677">
    <property type="term" value="F:DNA binding"/>
    <property type="evidence" value="ECO:0007669"/>
    <property type="project" value="UniProtKB-KW"/>
</dbReference>
<evidence type="ECO:0000256" key="1">
    <source>
        <dbReference type="ARBA" id="ARBA00009437"/>
    </source>
</evidence>
<gene>
    <name evidence="6" type="primary">gltC_1</name>
    <name evidence="6" type="ORF">LEUCIP111803_01591</name>
</gene>
<name>A0A916JXJ7_9MICO</name>
<feature type="domain" description="HTH lysR-type" evidence="5">
    <location>
        <begin position="5"/>
        <end position="62"/>
    </location>
</feature>
<keyword evidence="7" id="KW-1185">Reference proteome</keyword>
<dbReference type="Pfam" id="PF00126">
    <property type="entry name" value="HTH_1"/>
    <property type="match status" value="1"/>
</dbReference>
<keyword evidence="4" id="KW-0804">Transcription</keyword>
<dbReference type="PANTHER" id="PTHR30346:SF29">
    <property type="entry name" value="LYSR SUBSTRATE-BINDING"/>
    <property type="match status" value="1"/>
</dbReference>
<evidence type="ECO:0000256" key="3">
    <source>
        <dbReference type="ARBA" id="ARBA00023125"/>
    </source>
</evidence>
<dbReference type="Proteomes" id="UP000693892">
    <property type="component" value="Unassembled WGS sequence"/>
</dbReference>
<comment type="caution">
    <text evidence="6">The sequence shown here is derived from an EMBL/GenBank/DDBJ whole genome shotgun (WGS) entry which is preliminary data.</text>
</comment>
<protein>
    <submittedName>
        <fullName evidence="6">HTH-type transcriptional regulator GltC</fullName>
    </submittedName>
</protein>
<sequence length="308" mass="33479">MYAMLNLQQFRVLLAIRENGSLTRAAEALRYGVPTVTHHLNALEAHLGTALVERARGGARLTPLGEYFADEIEPVLARIDRAERSLVERRDAGLATLRIGTFASLGSRLLPAAIAALQRRSPVRIEAIEAEPREVVRLLRNGDVDAGLIYDTSAEPAFDAPDLALHPLLSEPYRVMLAASSPWAEHAELDFADLSEVAWVCSRSGDEASDRVLQRTSQAVGGEIRELMRTDDLYMIHGLVAEGLGFALTTEAAVDADFDVVLRPAAQDLGERRVSFVTRSGPVPAVVRWLGRILQARTHDGDEGGSSG</sequence>
<dbReference type="AlphaFoldDB" id="A0A916JXJ7"/>
<dbReference type="InterPro" id="IPR005119">
    <property type="entry name" value="LysR_subst-bd"/>
</dbReference>
<evidence type="ECO:0000313" key="7">
    <source>
        <dbReference type="Proteomes" id="UP000693892"/>
    </source>
</evidence>
<dbReference type="GO" id="GO:0032993">
    <property type="term" value="C:protein-DNA complex"/>
    <property type="evidence" value="ECO:0007669"/>
    <property type="project" value="TreeGrafter"/>
</dbReference>
<keyword evidence="2" id="KW-0805">Transcription regulation</keyword>
<evidence type="ECO:0000313" key="6">
    <source>
        <dbReference type="EMBL" id="CAG7612631.1"/>
    </source>
</evidence>
<dbReference type="PROSITE" id="PS50931">
    <property type="entry name" value="HTH_LYSR"/>
    <property type="match status" value="1"/>
</dbReference>
<dbReference type="Pfam" id="PF03466">
    <property type="entry name" value="LysR_substrate"/>
    <property type="match status" value="1"/>
</dbReference>
<evidence type="ECO:0000256" key="4">
    <source>
        <dbReference type="ARBA" id="ARBA00023163"/>
    </source>
</evidence>
<evidence type="ECO:0000256" key="2">
    <source>
        <dbReference type="ARBA" id="ARBA00023015"/>
    </source>
</evidence>
<accession>A0A916JXJ7</accession>
<proteinExistence type="inferred from homology"/>